<dbReference type="Proteomes" id="UP001056120">
    <property type="component" value="Linkage Group LG15"/>
</dbReference>
<reference evidence="2" key="1">
    <citation type="journal article" date="2022" name="Mol. Ecol. Resour.">
        <title>The genomes of chicory, endive, great burdock and yacon provide insights into Asteraceae palaeo-polyploidization history and plant inulin production.</title>
        <authorList>
            <person name="Fan W."/>
            <person name="Wang S."/>
            <person name="Wang H."/>
            <person name="Wang A."/>
            <person name="Jiang F."/>
            <person name="Liu H."/>
            <person name="Zhao H."/>
            <person name="Xu D."/>
            <person name="Zhang Y."/>
        </authorList>
    </citation>
    <scope>NUCLEOTIDE SEQUENCE [LARGE SCALE GENOMIC DNA]</scope>
    <source>
        <strain evidence="2">cv. Yunnan</strain>
    </source>
</reference>
<gene>
    <name evidence="1" type="ORF">L1987_47458</name>
</gene>
<comment type="caution">
    <text evidence="1">The sequence shown here is derived from an EMBL/GenBank/DDBJ whole genome shotgun (WGS) entry which is preliminary data.</text>
</comment>
<protein>
    <submittedName>
        <fullName evidence="1">Uncharacterized protein</fullName>
    </submittedName>
</protein>
<evidence type="ECO:0000313" key="2">
    <source>
        <dbReference type="Proteomes" id="UP001056120"/>
    </source>
</evidence>
<organism evidence="1 2">
    <name type="scientific">Smallanthus sonchifolius</name>
    <dbReference type="NCBI Taxonomy" id="185202"/>
    <lineage>
        <taxon>Eukaryota</taxon>
        <taxon>Viridiplantae</taxon>
        <taxon>Streptophyta</taxon>
        <taxon>Embryophyta</taxon>
        <taxon>Tracheophyta</taxon>
        <taxon>Spermatophyta</taxon>
        <taxon>Magnoliopsida</taxon>
        <taxon>eudicotyledons</taxon>
        <taxon>Gunneridae</taxon>
        <taxon>Pentapetalae</taxon>
        <taxon>asterids</taxon>
        <taxon>campanulids</taxon>
        <taxon>Asterales</taxon>
        <taxon>Asteraceae</taxon>
        <taxon>Asteroideae</taxon>
        <taxon>Heliantheae alliance</taxon>
        <taxon>Millerieae</taxon>
        <taxon>Smallanthus</taxon>
    </lineage>
</organism>
<reference evidence="1 2" key="2">
    <citation type="journal article" date="2022" name="Mol. Ecol. Resour.">
        <title>The genomes of chicory, endive, great burdock and yacon provide insights into Asteraceae paleo-polyploidization history and plant inulin production.</title>
        <authorList>
            <person name="Fan W."/>
            <person name="Wang S."/>
            <person name="Wang H."/>
            <person name="Wang A."/>
            <person name="Jiang F."/>
            <person name="Liu H."/>
            <person name="Zhao H."/>
            <person name="Xu D."/>
            <person name="Zhang Y."/>
        </authorList>
    </citation>
    <scope>NUCLEOTIDE SEQUENCE [LARGE SCALE GENOMIC DNA]</scope>
    <source>
        <strain evidence="2">cv. Yunnan</strain>
        <tissue evidence="1">Leaves</tissue>
    </source>
</reference>
<dbReference type="EMBL" id="CM042032">
    <property type="protein sequence ID" value="KAI3777657.1"/>
    <property type="molecule type" value="Genomic_DNA"/>
</dbReference>
<proteinExistence type="predicted"/>
<sequence>MLEENTGKKNDEVYYPSNFWKAVNVNFHPFPFPYSCICYHPPFSNWIQGFGKLDCLLTSGEYVCVLKGLSLSYLLVFVEPGVSQKSVKLSARRTNRTK</sequence>
<accession>A0ACB9G4D9</accession>
<evidence type="ECO:0000313" key="1">
    <source>
        <dbReference type="EMBL" id="KAI3777657.1"/>
    </source>
</evidence>
<name>A0ACB9G4D9_9ASTR</name>
<keyword evidence="2" id="KW-1185">Reference proteome</keyword>